<sequence length="101" mass="11897">MKQNGGVSSFCVLTDTHNKMGWLYFRSRYYYISNERMSWYDSRQYCRRRSADLVIINSGTEQDFLSGILRNEDAITAWIGLTDKDTEGRWKWVDGSMLNYG</sequence>
<feature type="domain" description="C-type lectin" evidence="1">
    <location>
        <begin position="25"/>
        <end position="101"/>
    </location>
</feature>
<dbReference type="PROSITE" id="PS50041">
    <property type="entry name" value="C_TYPE_LECTIN_2"/>
    <property type="match status" value="1"/>
</dbReference>
<dbReference type="AlphaFoldDB" id="A0AAR2ISZ5"/>
<dbReference type="Gene3D" id="3.10.100.10">
    <property type="entry name" value="Mannose-Binding Protein A, subunit A"/>
    <property type="match status" value="1"/>
</dbReference>
<name>A0AAR2ISZ5_PYGNA</name>
<evidence type="ECO:0000313" key="3">
    <source>
        <dbReference type="Proteomes" id="UP001501920"/>
    </source>
</evidence>
<dbReference type="InterPro" id="IPR016186">
    <property type="entry name" value="C-type_lectin-like/link_sf"/>
</dbReference>
<proteinExistence type="predicted"/>
<dbReference type="PANTHER" id="PTHR22803">
    <property type="entry name" value="MANNOSE, PHOSPHOLIPASE, LECTIN RECEPTOR RELATED"/>
    <property type="match status" value="1"/>
</dbReference>
<evidence type="ECO:0000259" key="1">
    <source>
        <dbReference type="PROSITE" id="PS50041"/>
    </source>
</evidence>
<protein>
    <recommendedName>
        <fullName evidence="1">C-type lectin domain-containing protein</fullName>
    </recommendedName>
</protein>
<dbReference type="Pfam" id="PF00059">
    <property type="entry name" value="Lectin_C"/>
    <property type="match status" value="1"/>
</dbReference>
<dbReference type="Proteomes" id="UP001501920">
    <property type="component" value="Chromosome 22"/>
</dbReference>
<dbReference type="InterPro" id="IPR016187">
    <property type="entry name" value="CTDL_fold"/>
</dbReference>
<reference evidence="2 3" key="1">
    <citation type="submission" date="2020-10" db="EMBL/GenBank/DDBJ databases">
        <title>Pygocentrus nattereri (red-bellied piranha) genome, fPygNat1, primary haplotype.</title>
        <authorList>
            <person name="Myers G."/>
            <person name="Meyer A."/>
            <person name="Karagic N."/>
            <person name="Pippel M."/>
            <person name="Winkler S."/>
            <person name="Tracey A."/>
            <person name="Wood J."/>
            <person name="Formenti G."/>
            <person name="Howe K."/>
            <person name="Fedrigo O."/>
            <person name="Jarvis E.D."/>
        </authorList>
    </citation>
    <scope>NUCLEOTIDE SEQUENCE [LARGE SCALE GENOMIC DNA]</scope>
</reference>
<accession>A0AAR2ISZ5</accession>
<reference evidence="2" key="3">
    <citation type="submission" date="2025-09" db="UniProtKB">
        <authorList>
            <consortium name="Ensembl"/>
        </authorList>
    </citation>
    <scope>IDENTIFICATION</scope>
</reference>
<dbReference type="SUPFAM" id="SSF56436">
    <property type="entry name" value="C-type lectin-like"/>
    <property type="match status" value="1"/>
</dbReference>
<dbReference type="Ensembl" id="ENSPNAT00000048686.1">
    <property type="protein sequence ID" value="ENSPNAP00000041162.1"/>
    <property type="gene ID" value="ENSPNAG00000037409.1"/>
</dbReference>
<dbReference type="InterPro" id="IPR050111">
    <property type="entry name" value="C-type_lectin/snaclec_domain"/>
</dbReference>
<dbReference type="InterPro" id="IPR001304">
    <property type="entry name" value="C-type_lectin-like"/>
</dbReference>
<dbReference type="GeneTree" id="ENSGT01020000230338"/>
<evidence type="ECO:0000313" key="2">
    <source>
        <dbReference type="Ensembl" id="ENSPNAP00000041162.1"/>
    </source>
</evidence>
<keyword evidence="3" id="KW-1185">Reference proteome</keyword>
<organism evidence="2 3">
    <name type="scientific">Pygocentrus nattereri</name>
    <name type="common">Red-bellied piranha</name>
    <dbReference type="NCBI Taxonomy" id="42514"/>
    <lineage>
        <taxon>Eukaryota</taxon>
        <taxon>Metazoa</taxon>
        <taxon>Chordata</taxon>
        <taxon>Craniata</taxon>
        <taxon>Vertebrata</taxon>
        <taxon>Euteleostomi</taxon>
        <taxon>Actinopterygii</taxon>
        <taxon>Neopterygii</taxon>
        <taxon>Teleostei</taxon>
        <taxon>Ostariophysi</taxon>
        <taxon>Characiformes</taxon>
        <taxon>Characoidei</taxon>
        <taxon>Pygocentrus</taxon>
    </lineage>
</organism>
<reference evidence="2" key="2">
    <citation type="submission" date="2025-08" db="UniProtKB">
        <authorList>
            <consortium name="Ensembl"/>
        </authorList>
    </citation>
    <scope>IDENTIFICATION</scope>
</reference>